<proteinExistence type="predicted"/>
<organism evidence="1 2">
    <name type="scientific">Prymnesium parvum</name>
    <name type="common">Toxic golden alga</name>
    <dbReference type="NCBI Taxonomy" id="97485"/>
    <lineage>
        <taxon>Eukaryota</taxon>
        <taxon>Haptista</taxon>
        <taxon>Haptophyta</taxon>
        <taxon>Prymnesiophyceae</taxon>
        <taxon>Prymnesiales</taxon>
        <taxon>Prymnesiaceae</taxon>
        <taxon>Prymnesium</taxon>
    </lineage>
</organism>
<name>A0AB34II91_PRYPA</name>
<comment type="caution">
    <text evidence="1">The sequence shown here is derived from an EMBL/GenBank/DDBJ whole genome shotgun (WGS) entry which is preliminary data.</text>
</comment>
<accession>A0AB34II91</accession>
<evidence type="ECO:0000313" key="1">
    <source>
        <dbReference type="EMBL" id="KAL1499523.1"/>
    </source>
</evidence>
<dbReference type="Proteomes" id="UP001515480">
    <property type="component" value="Unassembled WGS sequence"/>
</dbReference>
<dbReference type="EMBL" id="JBGBPQ010000025">
    <property type="protein sequence ID" value="KAL1499523.1"/>
    <property type="molecule type" value="Genomic_DNA"/>
</dbReference>
<protein>
    <submittedName>
        <fullName evidence="1">Uncharacterized protein</fullName>
    </submittedName>
</protein>
<dbReference type="AlphaFoldDB" id="A0AB34II91"/>
<gene>
    <name evidence="1" type="ORF">AB1Y20_011726</name>
</gene>
<evidence type="ECO:0000313" key="2">
    <source>
        <dbReference type="Proteomes" id="UP001515480"/>
    </source>
</evidence>
<keyword evidence="2" id="KW-1185">Reference proteome</keyword>
<dbReference type="SUPFAM" id="SSF117074">
    <property type="entry name" value="Hypothetical protein PA1324"/>
    <property type="match status" value="1"/>
</dbReference>
<sequence>MALALPTANFTFCPACSDEFYEITATLDTETTSVEVFLLQGNVDIGGAYTGPPTFLSRAPRVGALSFRVFASNVRRLSLRGSVVNEYRNGTLPEVRVSTALQYSPLHGSTTSCSATATTTADSTGSYAIIASSAPPIQWLDAVTLAPAGSGTGTLRGRAYAVQSQYSYLFSQTSFEGALVVSVHVGADAAWNAVAVQTTTTGVGGSFSFTGLQPGMYTVKSRMNSAVSSLFSPLVIVDHSINVGHNEQAAPLGVLVVNSAAPIDETFVVLRYETLYPTALSLVVSFTSDSSSYEQSSRCEVWEGRPYCGRAVWTEASLPCTAAAAAVCGNPFLKCFFDASCSSNPAQVGCFAGGQQTCRFCGSLPYTACPSDSVAAVREVAQVVTMSALAPSAYNIFVNAPRRLCLGFGLAAPPLYAGGPDGTVDCIGNCKTGTGYCYATLDNKSQSCLLYAPGGYVPFGQRLCSDYGEAQATFVRYCTSQLLGYDICRSDLDAQFGPLASPQAGCVPGCTATTEMLAV</sequence>
<reference evidence="1 2" key="1">
    <citation type="journal article" date="2024" name="Science">
        <title>Giant polyketide synthase enzymes in the biosynthesis of giant marine polyether toxins.</title>
        <authorList>
            <person name="Fallon T.R."/>
            <person name="Shende V.V."/>
            <person name="Wierzbicki I.H."/>
            <person name="Pendleton A.L."/>
            <person name="Watervoot N.F."/>
            <person name="Auber R.P."/>
            <person name="Gonzalez D.J."/>
            <person name="Wisecaver J.H."/>
            <person name="Moore B.S."/>
        </authorList>
    </citation>
    <scope>NUCLEOTIDE SEQUENCE [LARGE SCALE GENOMIC DNA]</scope>
    <source>
        <strain evidence="1 2">12B1</strain>
    </source>
</reference>